<accession>A0A8S2RLP7</accession>
<proteinExistence type="predicted"/>
<organism evidence="2 4">
    <name type="scientific">Rotaria magnacalcarata</name>
    <dbReference type="NCBI Taxonomy" id="392030"/>
    <lineage>
        <taxon>Eukaryota</taxon>
        <taxon>Metazoa</taxon>
        <taxon>Spiralia</taxon>
        <taxon>Gnathifera</taxon>
        <taxon>Rotifera</taxon>
        <taxon>Eurotatoria</taxon>
        <taxon>Bdelloidea</taxon>
        <taxon>Philodinida</taxon>
        <taxon>Philodinidae</taxon>
        <taxon>Rotaria</taxon>
    </lineage>
</organism>
<feature type="non-terminal residue" evidence="2">
    <location>
        <position position="69"/>
    </location>
</feature>
<protein>
    <submittedName>
        <fullName evidence="2">Uncharacterized protein</fullName>
    </submittedName>
</protein>
<dbReference type="EMBL" id="CAJOBH010013547">
    <property type="protein sequence ID" value="CAF4175874.1"/>
    <property type="molecule type" value="Genomic_DNA"/>
</dbReference>
<keyword evidence="1" id="KW-0175">Coiled coil</keyword>
<dbReference type="EMBL" id="CAJOBJ010035614">
    <property type="protein sequence ID" value="CAF4297643.1"/>
    <property type="molecule type" value="Genomic_DNA"/>
</dbReference>
<comment type="caution">
    <text evidence="2">The sequence shown here is derived from an EMBL/GenBank/DDBJ whole genome shotgun (WGS) entry which is preliminary data.</text>
</comment>
<dbReference type="AlphaFoldDB" id="A0A8S2RLP7"/>
<evidence type="ECO:0000313" key="2">
    <source>
        <dbReference type="EMBL" id="CAF4175874.1"/>
    </source>
</evidence>
<evidence type="ECO:0000313" key="3">
    <source>
        <dbReference type="EMBL" id="CAF4297643.1"/>
    </source>
</evidence>
<dbReference type="Proteomes" id="UP000681967">
    <property type="component" value="Unassembled WGS sequence"/>
</dbReference>
<evidence type="ECO:0000313" key="4">
    <source>
        <dbReference type="Proteomes" id="UP000681967"/>
    </source>
</evidence>
<gene>
    <name evidence="2" type="ORF">BYL167_LOCUS22604</name>
    <name evidence="3" type="ORF">GIL414_LOCUS25692</name>
</gene>
<reference evidence="2" key="1">
    <citation type="submission" date="2021-02" db="EMBL/GenBank/DDBJ databases">
        <authorList>
            <person name="Nowell W R."/>
        </authorList>
    </citation>
    <scope>NUCLEOTIDE SEQUENCE</scope>
</reference>
<dbReference type="Proteomes" id="UP000681720">
    <property type="component" value="Unassembled WGS sequence"/>
</dbReference>
<feature type="coiled-coil region" evidence="1">
    <location>
        <begin position="12"/>
        <end position="39"/>
    </location>
</feature>
<sequence length="69" mass="7770">MATSYNFQQFHSNSENQEIIDLQNNLASFEKRLDELQKCTSASNAAVKVLTLQEDVISLQHQIDNAAKS</sequence>
<name>A0A8S2RLP7_9BILA</name>
<evidence type="ECO:0000256" key="1">
    <source>
        <dbReference type="SAM" id="Coils"/>
    </source>
</evidence>